<evidence type="ECO:0000256" key="11">
    <source>
        <dbReference type="ARBA" id="ARBA00022840"/>
    </source>
</evidence>
<dbReference type="FunFam" id="3.20.20.60:FF:000025">
    <property type="entry name" value="Pyruvate kinase"/>
    <property type="match status" value="1"/>
</dbReference>
<evidence type="ECO:0000256" key="14">
    <source>
        <dbReference type="ARBA" id="ARBA00023317"/>
    </source>
</evidence>
<dbReference type="Pfam" id="PF00224">
    <property type="entry name" value="PK"/>
    <property type="match status" value="1"/>
</dbReference>
<comment type="caution">
    <text evidence="19">The sequence shown here is derived from an EMBL/GenBank/DDBJ whole genome shotgun (WGS) entry which is preliminary data.</text>
</comment>
<dbReference type="GO" id="GO:0000287">
    <property type="term" value="F:magnesium ion binding"/>
    <property type="evidence" value="ECO:0007669"/>
    <property type="project" value="UniProtKB-UniRule"/>
</dbReference>
<comment type="cofactor">
    <cofactor evidence="1">
        <name>Mg(2+)</name>
        <dbReference type="ChEBI" id="CHEBI:18420"/>
    </cofactor>
</comment>
<dbReference type="InterPro" id="IPR015806">
    <property type="entry name" value="Pyrv_Knase_insert_dom_sf"/>
</dbReference>
<evidence type="ECO:0000256" key="5">
    <source>
        <dbReference type="ARBA" id="ARBA00012142"/>
    </source>
</evidence>
<feature type="domain" description="Pyruvate kinase C-terminal" evidence="18">
    <location>
        <begin position="360"/>
        <end position="472"/>
    </location>
</feature>
<comment type="similarity">
    <text evidence="4 16">Belongs to the pyruvate kinase family.</text>
</comment>
<evidence type="ECO:0000256" key="4">
    <source>
        <dbReference type="ARBA" id="ARBA00008663"/>
    </source>
</evidence>
<accession>A0A2N3IKM0</accession>
<dbReference type="NCBIfam" id="NF004491">
    <property type="entry name" value="PRK05826.1"/>
    <property type="match status" value="1"/>
</dbReference>
<keyword evidence="13 16" id="KW-0324">Glycolysis</keyword>
<evidence type="ECO:0000256" key="16">
    <source>
        <dbReference type="RuleBase" id="RU000504"/>
    </source>
</evidence>
<evidence type="ECO:0000313" key="20">
    <source>
        <dbReference type="Proteomes" id="UP000233387"/>
    </source>
</evidence>
<dbReference type="AlphaFoldDB" id="A0A2N3IKM0"/>
<evidence type="ECO:0000256" key="9">
    <source>
        <dbReference type="ARBA" id="ARBA00022741"/>
    </source>
</evidence>
<evidence type="ECO:0000256" key="15">
    <source>
        <dbReference type="NCBIfam" id="TIGR01064"/>
    </source>
</evidence>
<comment type="pathway">
    <text evidence="3 16">Carbohydrate degradation; glycolysis; pyruvate from D-glyceraldehyde 3-phosphate: step 5/5.</text>
</comment>
<comment type="cofactor">
    <cofactor evidence="2">
        <name>K(+)</name>
        <dbReference type="ChEBI" id="CHEBI:29103"/>
    </cofactor>
</comment>
<dbReference type="GO" id="GO:0030955">
    <property type="term" value="F:potassium ion binding"/>
    <property type="evidence" value="ECO:0007669"/>
    <property type="project" value="UniProtKB-UniRule"/>
</dbReference>
<dbReference type="GO" id="GO:0005524">
    <property type="term" value="F:ATP binding"/>
    <property type="evidence" value="ECO:0007669"/>
    <property type="project" value="UniProtKB-KW"/>
</dbReference>
<keyword evidence="7 16" id="KW-0808">Transferase</keyword>
<dbReference type="Gene3D" id="3.40.1380.20">
    <property type="entry name" value="Pyruvate kinase, C-terminal domain"/>
    <property type="match status" value="1"/>
</dbReference>
<feature type="domain" description="Pyruvate kinase barrel" evidence="17">
    <location>
        <begin position="6"/>
        <end position="325"/>
    </location>
</feature>
<dbReference type="EC" id="2.7.1.40" evidence="5 15"/>
<evidence type="ECO:0000256" key="7">
    <source>
        <dbReference type="ARBA" id="ARBA00022679"/>
    </source>
</evidence>
<dbReference type="SUPFAM" id="SSF50800">
    <property type="entry name" value="PK beta-barrel domain-like"/>
    <property type="match status" value="1"/>
</dbReference>
<dbReference type="InterPro" id="IPR011037">
    <property type="entry name" value="Pyrv_Knase-like_insert_dom_sf"/>
</dbReference>
<evidence type="ECO:0000259" key="18">
    <source>
        <dbReference type="Pfam" id="PF02887"/>
    </source>
</evidence>
<dbReference type="RefSeq" id="WP_101357279.1">
    <property type="nucleotide sequence ID" value="NZ_NKXO01000001.1"/>
</dbReference>
<evidence type="ECO:0000256" key="8">
    <source>
        <dbReference type="ARBA" id="ARBA00022723"/>
    </source>
</evidence>
<evidence type="ECO:0000256" key="13">
    <source>
        <dbReference type="ARBA" id="ARBA00023152"/>
    </source>
</evidence>
<dbReference type="Proteomes" id="UP000233387">
    <property type="component" value="Unassembled WGS sequence"/>
</dbReference>
<keyword evidence="9" id="KW-0547">Nucleotide-binding</keyword>
<dbReference type="OrthoDB" id="9812123at2"/>
<evidence type="ECO:0000313" key="19">
    <source>
        <dbReference type="EMBL" id="PKQ70867.1"/>
    </source>
</evidence>
<dbReference type="UniPathway" id="UPA00109">
    <property type="reaction ID" value="UER00188"/>
</dbReference>
<evidence type="ECO:0000259" key="17">
    <source>
        <dbReference type="Pfam" id="PF00224"/>
    </source>
</evidence>
<evidence type="ECO:0000256" key="6">
    <source>
        <dbReference type="ARBA" id="ARBA00018587"/>
    </source>
</evidence>
<evidence type="ECO:0000256" key="12">
    <source>
        <dbReference type="ARBA" id="ARBA00022842"/>
    </source>
</evidence>
<comment type="catalytic activity">
    <reaction evidence="16">
        <text>pyruvate + ATP = phosphoenolpyruvate + ADP + H(+)</text>
        <dbReference type="Rhea" id="RHEA:18157"/>
        <dbReference type="ChEBI" id="CHEBI:15361"/>
        <dbReference type="ChEBI" id="CHEBI:15378"/>
        <dbReference type="ChEBI" id="CHEBI:30616"/>
        <dbReference type="ChEBI" id="CHEBI:58702"/>
        <dbReference type="ChEBI" id="CHEBI:456216"/>
        <dbReference type="EC" id="2.7.1.40"/>
    </reaction>
</comment>
<dbReference type="NCBIfam" id="TIGR01064">
    <property type="entry name" value="pyruv_kin"/>
    <property type="match status" value="1"/>
</dbReference>
<keyword evidence="14 19" id="KW-0670">Pyruvate</keyword>
<dbReference type="SUPFAM" id="SSF52935">
    <property type="entry name" value="PK C-terminal domain-like"/>
    <property type="match status" value="1"/>
</dbReference>
<dbReference type="SUPFAM" id="SSF51621">
    <property type="entry name" value="Phosphoenolpyruvate/pyruvate domain"/>
    <property type="match status" value="1"/>
</dbReference>
<keyword evidence="11" id="KW-0067">ATP-binding</keyword>
<dbReference type="NCBIfam" id="NF004978">
    <property type="entry name" value="PRK06354.1"/>
    <property type="match status" value="1"/>
</dbReference>
<dbReference type="Gene3D" id="3.20.20.60">
    <property type="entry name" value="Phosphoenolpyruvate-binding domains"/>
    <property type="match status" value="1"/>
</dbReference>
<sequence>MGILFNKTKIIATLGPATNTKEKILQLAQAGVDVFRLNFSHGTHEGHQEVINHIREINQEYGLNLCCLQDLQGPKIRIGAVENNGVELEEGQDFIITIDEMLGNKQMVSTVYQFLPKDVKIGETILLDDGKIELIVTGKNDRQVFTKVIHGGLLKSKKGMNLPQTEVSSPSLTEKDSEDVLFGLENNLEWIALSFVRTATDILLLKHLVQLKGKNPKIIAKIERPEAIENIDEIIKVADGIMVARGDLGVEMDAELVPLLQKMIVEKCQKAAKPVIIATQMMESMINNPRPTRAETNDIANAVVDGADALMLSAETATGLYPMQVIRSMAKTIQYVEERVKKLYHKNLEVDKNSKTFYSDSLIAAACNLARQTGAKAIVGMTNSGYTAYRLASHRPEADIFIFTSNNPLMNTLNLVWGVRTFFYDKFVSTDTTFKDIIEILKDKNYLKEGDVVIQLASMPIEEKQRTNAIKISIVS</sequence>
<keyword evidence="10 16" id="KW-0418">Kinase</keyword>
<gene>
    <name evidence="19" type="ORF">Rain11_0008</name>
</gene>
<dbReference type="InterPro" id="IPR015813">
    <property type="entry name" value="Pyrv/PenolPyrv_kinase-like_dom"/>
</dbReference>
<dbReference type="GO" id="GO:0004743">
    <property type="term" value="F:pyruvate kinase activity"/>
    <property type="evidence" value="ECO:0007669"/>
    <property type="project" value="UniProtKB-UniRule"/>
</dbReference>
<dbReference type="PRINTS" id="PR01050">
    <property type="entry name" value="PYRUVTKNASE"/>
</dbReference>
<name>A0A2N3IKM0_9BACT</name>
<protein>
    <recommendedName>
        <fullName evidence="6 15">Pyruvate kinase</fullName>
        <ecNumber evidence="5 15">2.7.1.40</ecNumber>
    </recommendedName>
</protein>
<reference evidence="19 20" key="1">
    <citation type="submission" date="2017-06" db="EMBL/GenBank/DDBJ databases">
        <title>Raineya orbicola gen. nov., sp. nov. a slightly thermophilic bacterium of the phylum Bacteroidetes and the description of Raineyaceae fam. nov.</title>
        <authorList>
            <person name="Albuquerque L."/>
            <person name="Polonia A.R.M."/>
            <person name="Barroso C."/>
            <person name="Froufe H.J.C."/>
            <person name="Lage O."/>
            <person name="Lobo-Da-Cunha A."/>
            <person name="Egas C."/>
            <person name="Da Costa M.S."/>
        </authorList>
    </citation>
    <scope>NUCLEOTIDE SEQUENCE [LARGE SCALE GENOMIC DNA]</scope>
    <source>
        <strain evidence="19 20">SPSPC-11</strain>
    </source>
</reference>
<dbReference type="InterPro" id="IPR015795">
    <property type="entry name" value="Pyrv_Knase_C"/>
</dbReference>
<dbReference type="InterPro" id="IPR036918">
    <property type="entry name" value="Pyrv_Knase_C_sf"/>
</dbReference>
<dbReference type="FunFam" id="2.40.33.10:FF:000001">
    <property type="entry name" value="Pyruvate kinase"/>
    <property type="match status" value="1"/>
</dbReference>
<dbReference type="Pfam" id="PF02887">
    <property type="entry name" value="PK_C"/>
    <property type="match status" value="1"/>
</dbReference>
<evidence type="ECO:0000256" key="3">
    <source>
        <dbReference type="ARBA" id="ARBA00004997"/>
    </source>
</evidence>
<evidence type="ECO:0000256" key="2">
    <source>
        <dbReference type="ARBA" id="ARBA00001958"/>
    </source>
</evidence>
<evidence type="ECO:0000256" key="1">
    <source>
        <dbReference type="ARBA" id="ARBA00001946"/>
    </source>
</evidence>
<dbReference type="Gene3D" id="2.40.33.10">
    <property type="entry name" value="PK beta-barrel domain-like"/>
    <property type="match status" value="1"/>
</dbReference>
<dbReference type="InterPro" id="IPR040442">
    <property type="entry name" value="Pyrv_kinase-like_dom_sf"/>
</dbReference>
<evidence type="ECO:0000256" key="10">
    <source>
        <dbReference type="ARBA" id="ARBA00022777"/>
    </source>
</evidence>
<dbReference type="InterPro" id="IPR015793">
    <property type="entry name" value="Pyrv_Knase_brl"/>
</dbReference>
<dbReference type="GO" id="GO:0016301">
    <property type="term" value="F:kinase activity"/>
    <property type="evidence" value="ECO:0007669"/>
    <property type="project" value="UniProtKB-KW"/>
</dbReference>
<keyword evidence="8" id="KW-0479">Metal-binding</keyword>
<organism evidence="19 20">
    <name type="scientific">Raineya orbicola</name>
    <dbReference type="NCBI Taxonomy" id="2016530"/>
    <lineage>
        <taxon>Bacteria</taxon>
        <taxon>Pseudomonadati</taxon>
        <taxon>Bacteroidota</taxon>
        <taxon>Cytophagia</taxon>
        <taxon>Cytophagales</taxon>
        <taxon>Raineyaceae</taxon>
        <taxon>Raineya</taxon>
    </lineage>
</organism>
<keyword evidence="20" id="KW-1185">Reference proteome</keyword>
<proteinExistence type="inferred from homology"/>
<dbReference type="PANTHER" id="PTHR11817">
    <property type="entry name" value="PYRUVATE KINASE"/>
    <property type="match status" value="1"/>
</dbReference>
<dbReference type="EMBL" id="NKXO01000001">
    <property type="protein sequence ID" value="PKQ70867.1"/>
    <property type="molecule type" value="Genomic_DNA"/>
</dbReference>
<dbReference type="InterPro" id="IPR001697">
    <property type="entry name" value="Pyr_Knase"/>
</dbReference>
<keyword evidence="12 16" id="KW-0460">Magnesium</keyword>